<sequence length="226" mass="26743">MDVHTSLKVEKYFTYYISQHQTKVITKRPTFIPTDDSLIFLHDDETSCIMIQLFYGINQIGFDLMALFSLYNHETRLRISNNTHSKINLINKIIPISYSPSTIELFFNLSLHSARWIKEVRNYSENTDEIFERTYEEKCIQAYLEKSKQNMDVTEPNVNLFIHQNHLQEMSQTQVFNKWTKITTISIWVVILLLIVYICAKKYKVNKEITKEQIPKFTINVISISD</sequence>
<accession>A0A0C2MWQ4</accession>
<evidence type="ECO:0000256" key="1">
    <source>
        <dbReference type="SAM" id="Phobius"/>
    </source>
</evidence>
<reference evidence="2 3" key="1">
    <citation type="journal article" date="2014" name="Genome Biol. Evol.">
        <title>The genome of the myxosporean Thelohanellus kitauei shows adaptations to nutrient acquisition within its fish host.</title>
        <authorList>
            <person name="Yang Y."/>
            <person name="Xiong J."/>
            <person name="Zhou Z."/>
            <person name="Huo F."/>
            <person name="Miao W."/>
            <person name="Ran C."/>
            <person name="Liu Y."/>
            <person name="Zhang J."/>
            <person name="Feng J."/>
            <person name="Wang M."/>
            <person name="Wang M."/>
            <person name="Wang L."/>
            <person name="Yao B."/>
        </authorList>
    </citation>
    <scope>NUCLEOTIDE SEQUENCE [LARGE SCALE GENOMIC DNA]</scope>
    <source>
        <strain evidence="2">Wuqing</strain>
    </source>
</reference>
<keyword evidence="1" id="KW-0472">Membrane</keyword>
<evidence type="ECO:0000313" key="2">
    <source>
        <dbReference type="EMBL" id="KII71766.1"/>
    </source>
</evidence>
<dbReference type="EMBL" id="JWZT01001625">
    <property type="protein sequence ID" value="KII71766.1"/>
    <property type="molecule type" value="Genomic_DNA"/>
</dbReference>
<name>A0A0C2MWQ4_THEKT</name>
<keyword evidence="1" id="KW-1133">Transmembrane helix</keyword>
<organism evidence="2 3">
    <name type="scientific">Thelohanellus kitauei</name>
    <name type="common">Myxosporean</name>
    <dbReference type="NCBI Taxonomy" id="669202"/>
    <lineage>
        <taxon>Eukaryota</taxon>
        <taxon>Metazoa</taxon>
        <taxon>Cnidaria</taxon>
        <taxon>Myxozoa</taxon>
        <taxon>Myxosporea</taxon>
        <taxon>Bivalvulida</taxon>
        <taxon>Platysporina</taxon>
        <taxon>Myxobolidae</taxon>
        <taxon>Thelohanellus</taxon>
    </lineage>
</organism>
<feature type="transmembrane region" description="Helical" evidence="1">
    <location>
        <begin position="179"/>
        <end position="200"/>
    </location>
</feature>
<comment type="caution">
    <text evidence="2">The sequence shown here is derived from an EMBL/GenBank/DDBJ whole genome shotgun (WGS) entry which is preliminary data.</text>
</comment>
<gene>
    <name evidence="2" type="ORF">RF11_15775</name>
</gene>
<dbReference type="Proteomes" id="UP000031668">
    <property type="component" value="Unassembled WGS sequence"/>
</dbReference>
<evidence type="ECO:0000313" key="3">
    <source>
        <dbReference type="Proteomes" id="UP000031668"/>
    </source>
</evidence>
<keyword evidence="1" id="KW-0812">Transmembrane</keyword>
<protein>
    <submittedName>
        <fullName evidence="2">Uncharacterized protein</fullName>
    </submittedName>
</protein>
<dbReference type="AlphaFoldDB" id="A0A0C2MWQ4"/>
<keyword evidence="3" id="KW-1185">Reference proteome</keyword>
<proteinExistence type="predicted"/>